<dbReference type="AlphaFoldDB" id="A0A6A7N5J6"/>
<gene>
    <name evidence="2" type="ORF">GEV02_19615</name>
</gene>
<dbReference type="RefSeq" id="WP_152839572.1">
    <property type="nucleotide sequence ID" value="NZ_WHUG01000008.1"/>
</dbReference>
<dbReference type="Pfam" id="PF14024">
    <property type="entry name" value="DUF4240"/>
    <property type="match status" value="1"/>
</dbReference>
<dbReference type="Proteomes" id="UP000440498">
    <property type="component" value="Unassembled WGS sequence"/>
</dbReference>
<evidence type="ECO:0000313" key="3">
    <source>
        <dbReference type="Proteomes" id="UP000440498"/>
    </source>
</evidence>
<comment type="caution">
    <text evidence="2">The sequence shown here is derived from an EMBL/GenBank/DDBJ whole genome shotgun (WGS) entry which is preliminary data.</text>
</comment>
<evidence type="ECO:0000313" key="2">
    <source>
        <dbReference type="EMBL" id="MQA40364.1"/>
    </source>
</evidence>
<reference evidence="2 3" key="1">
    <citation type="submission" date="2019-10" db="EMBL/GenBank/DDBJ databases">
        <title>Two novel species isolated from a subtropical stream in China.</title>
        <authorList>
            <person name="Lu H."/>
        </authorList>
    </citation>
    <scope>NUCLEOTIDE SEQUENCE [LARGE SCALE GENOMIC DNA]</scope>
    <source>
        <strain evidence="2 3">FT29W</strain>
    </source>
</reference>
<feature type="domain" description="DUF4240" evidence="1">
    <location>
        <begin position="1"/>
        <end position="123"/>
    </location>
</feature>
<accession>A0A6A7N5J6</accession>
<protein>
    <submittedName>
        <fullName evidence="2">DUF4240 domain-containing protein</fullName>
    </submittedName>
</protein>
<keyword evidence="3" id="KW-1185">Reference proteome</keyword>
<name>A0A6A7N5J6_9BURK</name>
<organism evidence="2 3">
    <name type="scientific">Rugamonas aquatica</name>
    <dbReference type="NCBI Taxonomy" id="2743357"/>
    <lineage>
        <taxon>Bacteria</taxon>
        <taxon>Pseudomonadati</taxon>
        <taxon>Pseudomonadota</taxon>
        <taxon>Betaproteobacteria</taxon>
        <taxon>Burkholderiales</taxon>
        <taxon>Oxalobacteraceae</taxon>
        <taxon>Telluria group</taxon>
        <taxon>Rugamonas</taxon>
    </lineage>
</organism>
<dbReference type="InterPro" id="IPR025334">
    <property type="entry name" value="DUF4240"/>
</dbReference>
<evidence type="ECO:0000259" key="1">
    <source>
        <dbReference type="Pfam" id="PF14024"/>
    </source>
</evidence>
<proteinExistence type="predicted"/>
<sequence>MNEKIFWQLIDAVKNEAGIHIESRPAVLQKHLSSLRPEEIQAFQQRYEALLLEANSWSLWGAAYLMNEGCSDDGFKYFRDWLISEGEKRFKEAVANPDSLASVARLDHFELELFGYAALKAYAAKGAGELERDFKVEYAVTAGHEWLESELPQLFPALAAKYTGK</sequence>
<dbReference type="EMBL" id="WHUG01000008">
    <property type="protein sequence ID" value="MQA40364.1"/>
    <property type="molecule type" value="Genomic_DNA"/>
</dbReference>